<dbReference type="Pfam" id="PF20126">
    <property type="entry name" value="TumE"/>
    <property type="match status" value="1"/>
</dbReference>
<reference evidence="1" key="1">
    <citation type="submission" date="2019-10" db="EMBL/GenBank/DDBJ databases">
        <title>Draft genome sequece of Microseira wollei NIES-4236.</title>
        <authorList>
            <person name="Yamaguchi H."/>
            <person name="Suzuki S."/>
            <person name="Kawachi M."/>
        </authorList>
    </citation>
    <scope>NUCLEOTIDE SEQUENCE</scope>
    <source>
        <strain evidence="1">NIES-4236</strain>
    </source>
</reference>
<comment type="caution">
    <text evidence="1">The sequence shown here is derived from an EMBL/GenBank/DDBJ whole genome shotgun (WGS) entry which is preliminary data.</text>
</comment>
<evidence type="ECO:0000313" key="2">
    <source>
        <dbReference type="Proteomes" id="UP001050975"/>
    </source>
</evidence>
<evidence type="ECO:0000313" key="1">
    <source>
        <dbReference type="EMBL" id="GET42504.1"/>
    </source>
</evidence>
<protein>
    <submittedName>
        <fullName evidence="1">Uncharacterized protein</fullName>
    </submittedName>
</protein>
<dbReference type="AlphaFoldDB" id="A0AAV3WM99"/>
<keyword evidence="2" id="KW-1185">Reference proteome</keyword>
<dbReference type="Proteomes" id="UP001050975">
    <property type="component" value="Unassembled WGS sequence"/>
</dbReference>
<dbReference type="EMBL" id="BLAY01000167">
    <property type="protein sequence ID" value="GET42504.1"/>
    <property type="molecule type" value="Genomic_DNA"/>
</dbReference>
<dbReference type="RefSeq" id="WP_226590132.1">
    <property type="nucleotide sequence ID" value="NZ_BLAY01000167.1"/>
</dbReference>
<proteinExistence type="predicted"/>
<name>A0AAV3WM99_9CYAN</name>
<dbReference type="InterPro" id="IPR045397">
    <property type="entry name" value="TumE-like"/>
</dbReference>
<gene>
    <name evidence="1" type="ORF">MiSe_73220</name>
</gene>
<sequence>MSLDEYIETVNEAIQKLEDYGLVDLLESNSEVDKEKRRAFFSIKVIFIDSSELYIREYLRNKYGFERIDYSYQYQSGDKTLIFRYDNSKHKPALGFDDHKQRDGSIIPSLLPSIDEIVDEVIACLG</sequence>
<organism evidence="1 2">
    <name type="scientific">Microseira wollei NIES-4236</name>
    <dbReference type="NCBI Taxonomy" id="2530354"/>
    <lineage>
        <taxon>Bacteria</taxon>
        <taxon>Bacillati</taxon>
        <taxon>Cyanobacteriota</taxon>
        <taxon>Cyanophyceae</taxon>
        <taxon>Oscillatoriophycideae</taxon>
        <taxon>Aerosakkonematales</taxon>
        <taxon>Aerosakkonemataceae</taxon>
        <taxon>Microseira</taxon>
    </lineage>
</organism>
<accession>A0AAV3WM99</accession>